<dbReference type="Proteomes" id="UP000219285">
    <property type="component" value="Chromosome"/>
</dbReference>
<evidence type="ECO:0000256" key="2">
    <source>
        <dbReference type="ARBA" id="ARBA00009695"/>
    </source>
</evidence>
<reference evidence="9 10" key="2">
    <citation type="submission" date="2020-04" db="EMBL/GenBank/DDBJ databases">
        <title>Complete genome sequence of Alteromonas pelagimontana 5.12T.</title>
        <authorList>
            <person name="Sinha R.K."/>
            <person name="Krishnan K.P."/>
            <person name="Kurian J.P."/>
        </authorList>
    </citation>
    <scope>NUCLEOTIDE SEQUENCE [LARGE SCALE GENOMIC DNA]</scope>
    <source>
        <strain evidence="9 10">5.12</strain>
    </source>
</reference>
<comment type="similarity">
    <text evidence="2 5">Belongs to the RecX family.</text>
</comment>
<protein>
    <recommendedName>
        <fullName evidence="3 5">Regulatory protein RecX</fullName>
    </recommendedName>
</protein>
<dbReference type="Pfam" id="PF21981">
    <property type="entry name" value="RecX_HTH3"/>
    <property type="match status" value="1"/>
</dbReference>
<evidence type="ECO:0000256" key="3">
    <source>
        <dbReference type="ARBA" id="ARBA00018111"/>
    </source>
</evidence>
<keyword evidence="10" id="KW-1185">Reference proteome</keyword>
<evidence type="ECO:0000313" key="9">
    <source>
        <dbReference type="EMBL" id="QJR81889.1"/>
    </source>
</evidence>
<gene>
    <name evidence="5" type="primary">recX</name>
    <name evidence="9" type="ORF">CA267_014540</name>
</gene>
<dbReference type="GO" id="GO:0006282">
    <property type="term" value="P:regulation of DNA repair"/>
    <property type="evidence" value="ECO:0007669"/>
    <property type="project" value="UniProtKB-UniRule"/>
</dbReference>
<dbReference type="InterPro" id="IPR053925">
    <property type="entry name" value="RecX_HTH_3rd"/>
</dbReference>
<accession>A0A6M4MFL3</accession>
<name>A0A6M4MFL3_9ALTE</name>
<dbReference type="Pfam" id="PF21982">
    <property type="entry name" value="RecX_HTH1"/>
    <property type="match status" value="1"/>
</dbReference>
<dbReference type="HAMAP" id="MF_01114">
    <property type="entry name" value="RecX"/>
    <property type="match status" value="1"/>
</dbReference>
<dbReference type="PANTHER" id="PTHR33602">
    <property type="entry name" value="REGULATORY PROTEIN RECX FAMILY PROTEIN"/>
    <property type="match status" value="1"/>
</dbReference>
<dbReference type="InterPro" id="IPR053926">
    <property type="entry name" value="RecX_HTH_1st"/>
</dbReference>
<dbReference type="InterPro" id="IPR003783">
    <property type="entry name" value="Regulatory_RecX"/>
</dbReference>
<dbReference type="InterPro" id="IPR053924">
    <property type="entry name" value="RecX_HTH_2nd"/>
</dbReference>
<dbReference type="RefSeq" id="WP_075610548.1">
    <property type="nucleotide sequence ID" value="NZ_CP052766.1"/>
</dbReference>
<organism evidence="9 10">
    <name type="scientific">Alteromonas pelagimontana</name>
    <dbReference type="NCBI Taxonomy" id="1858656"/>
    <lineage>
        <taxon>Bacteria</taxon>
        <taxon>Pseudomonadati</taxon>
        <taxon>Pseudomonadota</taxon>
        <taxon>Gammaproteobacteria</taxon>
        <taxon>Alteromonadales</taxon>
        <taxon>Alteromonadaceae</taxon>
        <taxon>Alteromonas/Salinimonas group</taxon>
        <taxon>Alteromonas</taxon>
    </lineage>
</organism>
<feature type="domain" description="RecX first three-helical" evidence="8">
    <location>
        <begin position="14"/>
        <end position="45"/>
    </location>
</feature>
<dbReference type="Gene3D" id="1.10.10.10">
    <property type="entry name" value="Winged helix-like DNA-binding domain superfamily/Winged helix DNA-binding domain"/>
    <property type="match status" value="3"/>
</dbReference>
<evidence type="ECO:0000256" key="5">
    <source>
        <dbReference type="HAMAP-Rule" id="MF_01114"/>
    </source>
</evidence>
<dbReference type="Pfam" id="PF02631">
    <property type="entry name" value="RecX_HTH2"/>
    <property type="match status" value="1"/>
</dbReference>
<evidence type="ECO:0000259" key="6">
    <source>
        <dbReference type="Pfam" id="PF02631"/>
    </source>
</evidence>
<dbReference type="InterPro" id="IPR036388">
    <property type="entry name" value="WH-like_DNA-bd_sf"/>
</dbReference>
<comment type="subcellular location">
    <subcellularLocation>
        <location evidence="1 5">Cytoplasm</location>
    </subcellularLocation>
</comment>
<evidence type="ECO:0000313" key="10">
    <source>
        <dbReference type="Proteomes" id="UP000219285"/>
    </source>
</evidence>
<feature type="domain" description="RecX third three-helical" evidence="7">
    <location>
        <begin position="99"/>
        <end position="146"/>
    </location>
</feature>
<sequence>MSDSNRKIITEAIIRMLARREHSVVEILRKLTLKGYDERECVPIVTELRETGVQSDARFAEAKIRSLQHRGVGPVRLKNELSQHDIDEDIINAAIAEADTDWFALALAAKEKKFGLALPEDVKQRQKQMQFLRYRGFTHSQIQYAINGE</sequence>
<dbReference type="AlphaFoldDB" id="A0A6M4MFL3"/>
<dbReference type="OrthoDB" id="7066780at2"/>
<proteinExistence type="inferred from homology"/>
<evidence type="ECO:0000256" key="1">
    <source>
        <dbReference type="ARBA" id="ARBA00004496"/>
    </source>
</evidence>
<evidence type="ECO:0000259" key="7">
    <source>
        <dbReference type="Pfam" id="PF21981"/>
    </source>
</evidence>
<feature type="domain" description="RecX second three-helical" evidence="6">
    <location>
        <begin position="55"/>
        <end position="94"/>
    </location>
</feature>
<reference evidence="10" key="1">
    <citation type="submission" date="2014-12" db="EMBL/GenBank/DDBJ databases">
        <title>Complete genome sequence of a multi-drug resistant Klebsiella pneumoniae.</title>
        <authorList>
            <person name="Hua X."/>
            <person name="Chen Q."/>
            <person name="Li X."/>
            <person name="Feng Y."/>
            <person name="Ruan Z."/>
            <person name="Yu Y."/>
        </authorList>
    </citation>
    <scope>NUCLEOTIDE SEQUENCE [LARGE SCALE GENOMIC DNA]</scope>
    <source>
        <strain evidence="10">5.12</strain>
    </source>
</reference>
<keyword evidence="4 5" id="KW-0963">Cytoplasm</keyword>
<evidence type="ECO:0000256" key="4">
    <source>
        <dbReference type="ARBA" id="ARBA00022490"/>
    </source>
</evidence>
<dbReference type="GO" id="GO:0005737">
    <property type="term" value="C:cytoplasm"/>
    <property type="evidence" value="ECO:0007669"/>
    <property type="project" value="UniProtKB-SubCell"/>
</dbReference>
<dbReference type="EMBL" id="CP052766">
    <property type="protein sequence ID" value="QJR81889.1"/>
    <property type="molecule type" value="Genomic_DNA"/>
</dbReference>
<dbReference type="KEGG" id="apel:CA267_014540"/>
<comment type="function">
    <text evidence="5">Modulates RecA activity.</text>
</comment>
<dbReference type="PANTHER" id="PTHR33602:SF1">
    <property type="entry name" value="REGULATORY PROTEIN RECX FAMILY PROTEIN"/>
    <property type="match status" value="1"/>
</dbReference>
<evidence type="ECO:0000259" key="8">
    <source>
        <dbReference type="Pfam" id="PF21982"/>
    </source>
</evidence>